<evidence type="ECO:0000256" key="14">
    <source>
        <dbReference type="RuleBase" id="RU000461"/>
    </source>
</evidence>
<dbReference type="SUPFAM" id="SSF48264">
    <property type="entry name" value="Cytochrome P450"/>
    <property type="match status" value="1"/>
</dbReference>
<comment type="similarity">
    <text evidence="4 14">Belongs to the cytochrome P450 family.</text>
</comment>
<evidence type="ECO:0000256" key="10">
    <source>
        <dbReference type="ARBA" id="ARBA00023004"/>
    </source>
</evidence>
<feature type="non-terminal residue" evidence="15">
    <location>
        <position position="496"/>
    </location>
</feature>
<dbReference type="Proteomes" id="UP001175228">
    <property type="component" value="Unassembled WGS sequence"/>
</dbReference>
<keyword evidence="7 13" id="KW-0479">Metal-binding</keyword>
<dbReference type="GO" id="GO:0005506">
    <property type="term" value="F:iron ion binding"/>
    <property type="evidence" value="ECO:0007669"/>
    <property type="project" value="InterPro"/>
</dbReference>
<protein>
    <submittedName>
        <fullName evidence="15">Cytochrome P450</fullName>
    </submittedName>
</protein>
<dbReference type="PRINTS" id="PR00385">
    <property type="entry name" value="P450"/>
</dbReference>
<dbReference type="InterPro" id="IPR001128">
    <property type="entry name" value="Cyt_P450"/>
</dbReference>
<comment type="caution">
    <text evidence="15">The sequence shown here is derived from an EMBL/GenBank/DDBJ whole genome shotgun (WGS) entry which is preliminary data.</text>
</comment>
<evidence type="ECO:0000313" key="16">
    <source>
        <dbReference type="Proteomes" id="UP001175228"/>
    </source>
</evidence>
<dbReference type="GO" id="GO:0016705">
    <property type="term" value="F:oxidoreductase activity, acting on paired donors, with incorporation or reduction of molecular oxygen"/>
    <property type="evidence" value="ECO:0007669"/>
    <property type="project" value="InterPro"/>
</dbReference>
<evidence type="ECO:0000313" key="15">
    <source>
        <dbReference type="EMBL" id="KAK0504448.1"/>
    </source>
</evidence>
<dbReference type="PANTHER" id="PTHR24305:SF166">
    <property type="entry name" value="CYTOCHROME P450 12A4, MITOCHONDRIAL-RELATED"/>
    <property type="match status" value="1"/>
</dbReference>
<dbReference type="Gene3D" id="1.10.630.10">
    <property type="entry name" value="Cytochrome P450"/>
    <property type="match status" value="1"/>
</dbReference>
<evidence type="ECO:0000256" key="5">
    <source>
        <dbReference type="ARBA" id="ARBA00022617"/>
    </source>
</evidence>
<dbReference type="AlphaFoldDB" id="A0AA39UUX7"/>
<organism evidence="15 16">
    <name type="scientific">Armillaria luteobubalina</name>
    <dbReference type="NCBI Taxonomy" id="153913"/>
    <lineage>
        <taxon>Eukaryota</taxon>
        <taxon>Fungi</taxon>
        <taxon>Dikarya</taxon>
        <taxon>Basidiomycota</taxon>
        <taxon>Agaricomycotina</taxon>
        <taxon>Agaricomycetes</taxon>
        <taxon>Agaricomycetidae</taxon>
        <taxon>Agaricales</taxon>
        <taxon>Marasmiineae</taxon>
        <taxon>Physalacriaceae</taxon>
        <taxon>Armillaria</taxon>
    </lineage>
</organism>
<dbReference type="PANTHER" id="PTHR24305">
    <property type="entry name" value="CYTOCHROME P450"/>
    <property type="match status" value="1"/>
</dbReference>
<dbReference type="GO" id="GO:0004497">
    <property type="term" value="F:monooxygenase activity"/>
    <property type="evidence" value="ECO:0007669"/>
    <property type="project" value="UniProtKB-KW"/>
</dbReference>
<comment type="subcellular location">
    <subcellularLocation>
        <location evidence="2">Membrane</location>
    </subcellularLocation>
</comment>
<sequence>MLGLPLLLLTAILILHRVLRFLVLLRRHKNTKGYRVLFDPYSFPGNAIPTSWWNLGFRWTWIYRHTAHFEHAYDLTTIIPIFGDLYYVGASIDIAKQIWGNELKTNLAKPQDFTTEGIFGSSIASAQGADWSRHRRAVAPSFNTAMYSRIVEESGVVYRDMVSKEAWEEKNNVVVADLDRILHRFALVMICRCGFGMPRPLRTLHFDRELSVAARTIIFRLILPDWVWKLPIQSLRSIMQSWKNVLSLMTSIAARRQTEFSLEKNFGDGNITDLLTKLVSATDGANKYALEPVEVTANMMSLLFAGNGAALLSTITLLALHPGEQEKAYQEILREAPCKDSLSLSIINNLKYLFACYNEAHRLVPVTINLPRVTTEDTPIHSSRPVGRDLIIPKGSRIIIDIVSVLHNPHDFPEPEKYIPSRWYNATEHDFLMFGFGPRACVGRKFAQTEVVCFLAHFLRDWKVEVVLEDGETTTQVWDRIAADATLRGTAFSLGS</sequence>
<evidence type="ECO:0000256" key="2">
    <source>
        <dbReference type="ARBA" id="ARBA00004370"/>
    </source>
</evidence>
<dbReference type="InterPro" id="IPR036396">
    <property type="entry name" value="Cyt_P450_sf"/>
</dbReference>
<keyword evidence="10 13" id="KW-0408">Iron</keyword>
<evidence type="ECO:0000256" key="11">
    <source>
        <dbReference type="ARBA" id="ARBA00023033"/>
    </source>
</evidence>
<comment type="pathway">
    <text evidence="3">Secondary metabolite biosynthesis; terpenoid biosynthesis.</text>
</comment>
<comment type="cofactor">
    <cofactor evidence="1 13">
        <name>heme</name>
        <dbReference type="ChEBI" id="CHEBI:30413"/>
    </cofactor>
</comment>
<keyword evidence="6" id="KW-0812">Transmembrane</keyword>
<dbReference type="EMBL" id="JAUEPU010000003">
    <property type="protein sequence ID" value="KAK0504448.1"/>
    <property type="molecule type" value="Genomic_DNA"/>
</dbReference>
<reference evidence="15" key="1">
    <citation type="submission" date="2023-06" db="EMBL/GenBank/DDBJ databases">
        <authorList>
            <consortium name="Lawrence Berkeley National Laboratory"/>
            <person name="Ahrendt S."/>
            <person name="Sahu N."/>
            <person name="Indic B."/>
            <person name="Wong-Bajracharya J."/>
            <person name="Merenyi Z."/>
            <person name="Ke H.-M."/>
            <person name="Monk M."/>
            <person name="Kocsube S."/>
            <person name="Drula E."/>
            <person name="Lipzen A."/>
            <person name="Balint B."/>
            <person name="Henrissat B."/>
            <person name="Andreopoulos B."/>
            <person name="Martin F.M."/>
            <person name="Harder C.B."/>
            <person name="Rigling D."/>
            <person name="Ford K.L."/>
            <person name="Foster G.D."/>
            <person name="Pangilinan J."/>
            <person name="Papanicolaou A."/>
            <person name="Barry K."/>
            <person name="LaButti K."/>
            <person name="Viragh M."/>
            <person name="Koriabine M."/>
            <person name="Yan M."/>
            <person name="Riley R."/>
            <person name="Champramary S."/>
            <person name="Plett K.L."/>
            <person name="Tsai I.J."/>
            <person name="Slot J."/>
            <person name="Sipos G."/>
            <person name="Plett J."/>
            <person name="Nagy L.G."/>
            <person name="Grigoriev I.V."/>
        </authorList>
    </citation>
    <scope>NUCLEOTIDE SEQUENCE</scope>
    <source>
        <strain evidence="15">HWK02</strain>
    </source>
</reference>
<dbReference type="InterPro" id="IPR002401">
    <property type="entry name" value="Cyt_P450_E_grp-I"/>
</dbReference>
<dbReference type="InterPro" id="IPR017972">
    <property type="entry name" value="Cyt_P450_CS"/>
</dbReference>
<evidence type="ECO:0000256" key="12">
    <source>
        <dbReference type="ARBA" id="ARBA00023136"/>
    </source>
</evidence>
<evidence type="ECO:0000256" key="9">
    <source>
        <dbReference type="ARBA" id="ARBA00023002"/>
    </source>
</evidence>
<evidence type="ECO:0000256" key="3">
    <source>
        <dbReference type="ARBA" id="ARBA00004721"/>
    </source>
</evidence>
<evidence type="ECO:0000256" key="8">
    <source>
        <dbReference type="ARBA" id="ARBA00022989"/>
    </source>
</evidence>
<keyword evidence="9 14" id="KW-0560">Oxidoreductase</keyword>
<evidence type="ECO:0000256" key="7">
    <source>
        <dbReference type="ARBA" id="ARBA00022723"/>
    </source>
</evidence>
<gene>
    <name evidence="15" type="ORF">EDD18DRAFT_1133827</name>
</gene>
<dbReference type="PROSITE" id="PS00086">
    <property type="entry name" value="CYTOCHROME_P450"/>
    <property type="match status" value="1"/>
</dbReference>
<dbReference type="GO" id="GO:0016020">
    <property type="term" value="C:membrane"/>
    <property type="evidence" value="ECO:0007669"/>
    <property type="project" value="UniProtKB-SubCell"/>
</dbReference>
<keyword evidence="16" id="KW-1185">Reference proteome</keyword>
<keyword evidence="11 14" id="KW-0503">Monooxygenase</keyword>
<name>A0AA39UUX7_9AGAR</name>
<evidence type="ECO:0000256" key="13">
    <source>
        <dbReference type="PIRSR" id="PIRSR602401-1"/>
    </source>
</evidence>
<proteinExistence type="inferred from homology"/>
<dbReference type="InterPro" id="IPR050121">
    <property type="entry name" value="Cytochrome_P450_monoxygenase"/>
</dbReference>
<accession>A0AA39UUX7</accession>
<keyword evidence="8" id="KW-1133">Transmembrane helix</keyword>
<evidence type="ECO:0000256" key="6">
    <source>
        <dbReference type="ARBA" id="ARBA00022692"/>
    </source>
</evidence>
<keyword evidence="12" id="KW-0472">Membrane</keyword>
<dbReference type="GO" id="GO:0020037">
    <property type="term" value="F:heme binding"/>
    <property type="evidence" value="ECO:0007669"/>
    <property type="project" value="InterPro"/>
</dbReference>
<keyword evidence="5 13" id="KW-0349">Heme</keyword>
<dbReference type="PRINTS" id="PR00463">
    <property type="entry name" value="EP450I"/>
</dbReference>
<dbReference type="Pfam" id="PF00067">
    <property type="entry name" value="p450"/>
    <property type="match status" value="1"/>
</dbReference>
<feature type="binding site" description="axial binding residue" evidence="13">
    <location>
        <position position="441"/>
    </location>
    <ligand>
        <name>heme</name>
        <dbReference type="ChEBI" id="CHEBI:30413"/>
    </ligand>
    <ligandPart>
        <name>Fe</name>
        <dbReference type="ChEBI" id="CHEBI:18248"/>
    </ligandPart>
</feature>
<evidence type="ECO:0000256" key="4">
    <source>
        <dbReference type="ARBA" id="ARBA00010617"/>
    </source>
</evidence>
<evidence type="ECO:0000256" key="1">
    <source>
        <dbReference type="ARBA" id="ARBA00001971"/>
    </source>
</evidence>